<name>A0A1E5NZW0_9ACTN</name>
<proteinExistence type="predicted"/>
<dbReference type="EMBL" id="MEHK01000002">
    <property type="protein sequence ID" value="OEJ22281.1"/>
    <property type="molecule type" value="Genomic_DNA"/>
</dbReference>
<keyword evidence="1" id="KW-0732">Signal</keyword>
<feature type="chain" id="PRO_5009182780" evidence="1">
    <location>
        <begin position="21"/>
        <end position="74"/>
    </location>
</feature>
<evidence type="ECO:0000256" key="1">
    <source>
        <dbReference type="SAM" id="SignalP"/>
    </source>
</evidence>
<evidence type="ECO:0000313" key="2">
    <source>
        <dbReference type="EMBL" id="OEJ22281.1"/>
    </source>
</evidence>
<reference evidence="2 3" key="1">
    <citation type="submission" date="2016-08" db="EMBL/GenBank/DDBJ databases">
        <title>The complete genome of Streptomyces subrutilus 10-1-1.</title>
        <authorList>
            <person name="Chen X."/>
        </authorList>
    </citation>
    <scope>NUCLEOTIDE SEQUENCE [LARGE SCALE GENOMIC DNA]</scope>
    <source>
        <strain evidence="2 3">10-1-1</strain>
    </source>
</reference>
<gene>
    <name evidence="2" type="ORF">BGK67_32420</name>
</gene>
<protein>
    <submittedName>
        <fullName evidence="2">Uncharacterized protein</fullName>
    </submittedName>
</protein>
<keyword evidence="3" id="KW-1185">Reference proteome</keyword>
<comment type="caution">
    <text evidence="2">The sequence shown here is derived from an EMBL/GenBank/DDBJ whole genome shotgun (WGS) entry which is preliminary data.</text>
</comment>
<accession>A0A1E5NZW0</accession>
<dbReference type="STRING" id="36818.BGK67_32420"/>
<dbReference type="Proteomes" id="UP000095705">
    <property type="component" value="Unassembled WGS sequence"/>
</dbReference>
<evidence type="ECO:0000313" key="3">
    <source>
        <dbReference type="Proteomes" id="UP000095705"/>
    </source>
</evidence>
<sequence>MRRRASIHKALSRVAPLLFATRSQSPSTSVQFANSSSEVVFTWTAAYQQLLGVSGCGAGEVAVAIDASGDGWGG</sequence>
<feature type="signal peptide" evidence="1">
    <location>
        <begin position="1"/>
        <end position="20"/>
    </location>
</feature>
<organism evidence="2 3">
    <name type="scientific">Streptomyces subrutilus</name>
    <dbReference type="NCBI Taxonomy" id="36818"/>
    <lineage>
        <taxon>Bacteria</taxon>
        <taxon>Bacillati</taxon>
        <taxon>Actinomycetota</taxon>
        <taxon>Actinomycetes</taxon>
        <taxon>Kitasatosporales</taxon>
        <taxon>Streptomycetaceae</taxon>
        <taxon>Streptomyces</taxon>
    </lineage>
</organism>
<dbReference type="AlphaFoldDB" id="A0A1E5NZW0"/>